<dbReference type="NCBIfam" id="NF045576">
    <property type="entry name" value="BT_3928_fam"/>
    <property type="match status" value="1"/>
</dbReference>
<gene>
    <name evidence="7" type="ORF">GA0116948_11396</name>
</gene>
<evidence type="ECO:0000313" key="7">
    <source>
        <dbReference type="EMBL" id="SCC53998.1"/>
    </source>
</evidence>
<dbReference type="Pfam" id="PF07291">
    <property type="entry name" value="MauE"/>
    <property type="match status" value="1"/>
</dbReference>
<keyword evidence="2 5" id="KW-0812">Transmembrane</keyword>
<accession>A0A1C4FDE3</accession>
<dbReference type="SUPFAM" id="SSF52833">
    <property type="entry name" value="Thioredoxin-like"/>
    <property type="match status" value="1"/>
</dbReference>
<feature type="domain" description="Methylamine utilisation protein MauE" evidence="6">
    <location>
        <begin position="1"/>
        <end position="133"/>
    </location>
</feature>
<dbReference type="RefSeq" id="WP_089714182.1">
    <property type="nucleotide sequence ID" value="NZ_FMAR01000013.1"/>
</dbReference>
<evidence type="ECO:0000256" key="2">
    <source>
        <dbReference type="ARBA" id="ARBA00022692"/>
    </source>
</evidence>
<dbReference type="InterPro" id="IPR036249">
    <property type="entry name" value="Thioredoxin-like_sf"/>
</dbReference>
<feature type="transmembrane region" description="Helical" evidence="5">
    <location>
        <begin position="117"/>
        <end position="135"/>
    </location>
</feature>
<dbReference type="Proteomes" id="UP000242818">
    <property type="component" value="Unassembled WGS sequence"/>
</dbReference>
<dbReference type="GO" id="GO:0016020">
    <property type="term" value="C:membrane"/>
    <property type="evidence" value="ECO:0007669"/>
    <property type="project" value="UniProtKB-SubCell"/>
</dbReference>
<feature type="transmembrane region" description="Helical" evidence="5">
    <location>
        <begin position="147"/>
        <end position="167"/>
    </location>
</feature>
<keyword evidence="8" id="KW-1185">Reference proteome</keyword>
<dbReference type="STRING" id="1335309.GA0116948_11396"/>
<evidence type="ECO:0000256" key="4">
    <source>
        <dbReference type="ARBA" id="ARBA00023136"/>
    </source>
</evidence>
<dbReference type="AlphaFoldDB" id="A0A1C4FDE3"/>
<name>A0A1C4FDE3_9BACT</name>
<sequence length="366" mass="41177">MKLLLNILRVIVGVLFIFSGLVKANDPLGLAYKMDEFFDALHLVFLSPYSLYFSVVMNVLEILCGVALLFGYAMRFFATLLLLLISFFTFLTAYALFSGKIRECGCFGDCIPLSPVATFWKDVALLVMIVVIYFYRDRLQPLLGRMGSILSLLAAFLFSIGIQLYALQHLPYVDCLAYKVGNNISEKMKLPPGAQPDVYETVLIYEKAGERKEFSADNYPWQDSTWKYVDRRDKLVKEGNAIPAIKDFSLKDFDGGDHTQELLSETKPTYLLMVQDVSEAGEEWDESIHALQQKLQAGTIQLVGVSASPREAVDTFTAKHGLLFPFLTMDATAIKTAARNNPTLILLDKGTIKAKWAYRDFPSFKN</sequence>
<organism evidence="7 8">
    <name type="scientific">Chitinophaga costaii</name>
    <dbReference type="NCBI Taxonomy" id="1335309"/>
    <lineage>
        <taxon>Bacteria</taxon>
        <taxon>Pseudomonadati</taxon>
        <taxon>Bacteroidota</taxon>
        <taxon>Chitinophagia</taxon>
        <taxon>Chitinophagales</taxon>
        <taxon>Chitinophagaceae</taxon>
        <taxon>Chitinophaga</taxon>
    </lineage>
</organism>
<dbReference type="InterPro" id="IPR009908">
    <property type="entry name" value="Methylamine_util_MauE"/>
</dbReference>
<feature type="transmembrane region" description="Helical" evidence="5">
    <location>
        <begin position="77"/>
        <end position="97"/>
    </location>
</feature>
<comment type="subcellular location">
    <subcellularLocation>
        <location evidence="1">Membrane</location>
        <topology evidence="1">Multi-pass membrane protein</topology>
    </subcellularLocation>
</comment>
<evidence type="ECO:0000256" key="1">
    <source>
        <dbReference type="ARBA" id="ARBA00004141"/>
    </source>
</evidence>
<dbReference type="EMBL" id="FMAR01000013">
    <property type="protein sequence ID" value="SCC53998.1"/>
    <property type="molecule type" value="Genomic_DNA"/>
</dbReference>
<dbReference type="GO" id="GO:0030416">
    <property type="term" value="P:methylamine metabolic process"/>
    <property type="evidence" value="ECO:0007669"/>
    <property type="project" value="InterPro"/>
</dbReference>
<dbReference type="Gene3D" id="3.40.30.10">
    <property type="entry name" value="Glutaredoxin"/>
    <property type="match status" value="1"/>
</dbReference>
<feature type="transmembrane region" description="Helical" evidence="5">
    <location>
        <begin position="48"/>
        <end position="70"/>
    </location>
</feature>
<evidence type="ECO:0000259" key="6">
    <source>
        <dbReference type="Pfam" id="PF07291"/>
    </source>
</evidence>
<dbReference type="OrthoDB" id="648842at2"/>
<evidence type="ECO:0000256" key="3">
    <source>
        <dbReference type="ARBA" id="ARBA00022989"/>
    </source>
</evidence>
<keyword evidence="3 5" id="KW-1133">Transmembrane helix</keyword>
<protein>
    <submittedName>
        <fullName evidence="7">DoxX protein</fullName>
    </submittedName>
</protein>
<proteinExistence type="predicted"/>
<evidence type="ECO:0000313" key="8">
    <source>
        <dbReference type="Proteomes" id="UP000242818"/>
    </source>
</evidence>
<keyword evidence="4 5" id="KW-0472">Membrane</keyword>
<reference evidence="7 8" key="1">
    <citation type="submission" date="2016-08" db="EMBL/GenBank/DDBJ databases">
        <authorList>
            <person name="Seilhamer J.J."/>
        </authorList>
    </citation>
    <scope>NUCLEOTIDE SEQUENCE [LARGE SCALE GENOMIC DNA]</scope>
    <source>
        <strain evidence="7 8">A37T2</strain>
    </source>
</reference>
<evidence type="ECO:0000256" key="5">
    <source>
        <dbReference type="SAM" id="Phobius"/>
    </source>
</evidence>